<dbReference type="InterPro" id="IPR051292">
    <property type="entry name" value="Xyl/GlcA_transferase"/>
</dbReference>
<keyword evidence="7" id="KW-0333">Golgi apparatus</keyword>
<keyword evidence="2" id="KW-0328">Glycosyltransferase</keyword>
<dbReference type="FunFam" id="3.90.550.10:FF:000016">
    <property type="entry name" value="LARGE xylosyl- and glucuronyltransferase 2"/>
    <property type="match status" value="1"/>
</dbReference>
<dbReference type="AlphaFoldDB" id="A0A7J7K5M2"/>
<reference evidence="12" key="1">
    <citation type="submission" date="2020-06" db="EMBL/GenBank/DDBJ databases">
        <title>Draft genome of Bugula neritina, a colonial animal packing powerful symbionts and potential medicines.</title>
        <authorList>
            <person name="Rayko M."/>
        </authorList>
    </citation>
    <scope>NUCLEOTIDE SEQUENCE [LARGE SCALE GENOMIC DNA]</scope>
    <source>
        <strain evidence="12">Kwan_BN1</strain>
    </source>
</reference>
<proteinExistence type="predicted"/>
<dbReference type="GO" id="GO:0035269">
    <property type="term" value="P:protein O-linked glycosylation via mannose"/>
    <property type="evidence" value="ECO:0007669"/>
    <property type="project" value="TreeGrafter"/>
</dbReference>
<dbReference type="PANTHER" id="PTHR12270:SF25">
    <property type="entry name" value="GLYCOSYLTRANSFERASE-LIKE PROTEIN LARGE"/>
    <property type="match status" value="1"/>
</dbReference>
<evidence type="ECO:0000256" key="3">
    <source>
        <dbReference type="ARBA" id="ARBA00022679"/>
    </source>
</evidence>
<keyword evidence="9" id="KW-0325">Glycoprotein</keyword>
<dbReference type="Proteomes" id="UP000593567">
    <property type="component" value="Unassembled WGS sequence"/>
</dbReference>
<feature type="transmembrane region" description="Helical" evidence="11">
    <location>
        <begin position="7"/>
        <end position="26"/>
    </location>
</feature>
<evidence type="ECO:0000256" key="7">
    <source>
        <dbReference type="ARBA" id="ARBA00023034"/>
    </source>
</evidence>
<dbReference type="GO" id="GO:0042285">
    <property type="term" value="F:xylosyltransferase activity"/>
    <property type="evidence" value="ECO:0007669"/>
    <property type="project" value="UniProtKB-ARBA"/>
</dbReference>
<protein>
    <submittedName>
        <fullName evidence="12">GYLTL1B</fullName>
    </submittedName>
</protein>
<keyword evidence="6 11" id="KW-1133">Transmembrane helix</keyword>
<keyword evidence="10" id="KW-0175">Coiled coil</keyword>
<sequence length="741" mass="85010">MRCYVNRFTLLLVIAVVPVLLLYYIASTTTPSLQLVGGDFDGLEDIVQQLNDAQSDNHRLRTQLGGLQAKLGEHNFSKTVPQCEIIHICIVCAGYDASRHVTTVIKSILFYRHNTLHLHLVVDSISLPILNTLLESWEIPSVLYSFYSTSTIQQDVSWIPNAHYSGVYGLMKLQMPYVLLLDTDVLFSADVAELWSMFDLFSADQYLGLVENLSDWYLHSSGLTAWPAVGRGFNTGVMLMQLRVMREKNWAKLWRHTANKYLPEAGPTKLADQDIINAVIKDNVRIVHTLPCNWNIQVTYRSTFEPTCYSTANVKVVHFNSPAKYQVYFGDSTKDAVSDYFKNIYFMFLQYDGNLLKHKSLAAKCHHQRSGNSTTHPTIVILLDSVCQCYMPSVDWSSLPSYTVLHAISCYTVLQADLLEKSVELSSACYHVEGIRQSSRGRLHLYYLKYNSSVDTESGDITLVAQLSIDRLGVLELLCEHWTGPMSLALYLSDAEAQQFHDFVSNSPSISHRQNIGYHVVFKTGTHYPVNYLRNIALNNARTQFIFLTDIDFLPMVNMYSYLREAANSYDIHNRKLALVVPAFETQQYRPAMPYDKVELKKYVDTGQIQIFRYDVWPAGHRPTNYSRWFNSSQPYEVSWEPNYEPYIVVSRELVPKYDERFFGFGWNKVSHIMEVDAQGFKMVVVPNAFIVHSPHAPSLDISQYRTSQVYRTCLKTLKKEFQKDLSRRYGIRALKYLSND</sequence>
<evidence type="ECO:0000256" key="10">
    <source>
        <dbReference type="SAM" id="Coils"/>
    </source>
</evidence>
<organism evidence="12 13">
    <name type="scientific">Bugula neritina</name>
    <name type="common">Brown bryozoan</name>
    <name type="synonym">Sertularia neritina</name>
    <dbReference type="NCBI Taxonomy" id="10212"/>
    <lineage>
        <taxon>Eukaryota</taxon>
        <taxon>Metazoa</taxon>
        <taxon>Spiralia</taxon>
        <taxon>Lophotrochozoa</taxon>
        <taxon>Bryozoa</taxon>
        <taxon>Gymnolaemata</taxon>
        <taxon>Cheilostomatida</taxon>
        <taxon>Flustrina</taxon>
        <taxon>Buguloidea</taxon>
        <taxon>Bugulidae</taxon>
        <taxon>Bugula</taxon>
    </lineage>
</organism>
<evidence type="ECO:0000256" key="2">
    <source>
        <dbReference type="ARBA" id="ARBA00022676"/>
    </source>
</evidence>
<dbReference type="EMBL" id="VXIV02001301">
    <property type="protein sequence ID" value="KAF6033547.1"/>
    <property type="molecule type" value="Genomic_DNA"/>
</dbReference>
<evidence type="ECO:0000256" key="11">
    <source>
        <dbReference type="SAM" id="Phobius"/>
    </source>
</evidence>
<dbReference type="Gene3D" id="3.90.550.10">
    <property type="entry name" value="Spore Coat Polysaccharide Biosynthesis Protein SpsA, Chain A"/>
    <property type="match status" value="2"/>
</dbReference>
<dbReference type="GO" id="GO:0000139">
    <property type="term" value="C:Golgi membrane"/>
    <property type="evidence" value="ECO:0007669"/>
    <property type="project" value="UniProtKB-SubCell"/>
</dbReference>
<dbReference type="GO" id="GO:0015020">
    <property type="term" value="F:glucuronosyltransferase activity"/>
    <property type="evidence" value="ECO:0007669"/>
    <property type="project" value="TreeGrafter"/>
</dbReference>
<name>A0A7J7K5M2_BUGNE</name>
<evidence type="ECO:0000313" key="13">
    <source>
        <dbReference type="Proteomes" id="UP000593567"/>
    </source>
</evidence>
<evidence type="ECO:0000313" key="12">
    <source>
        <dbReference type="EMBL" id="KAF6033547.1"/>
    </source>
</evidence>
<dbReference type="Pfam" id="PF01501">
    <property type="entry name" value="Glyco_transf_8"/>
    <property type="match status" value="1"/>
</dbReference>
<keyword evidence="5" id="KW-0735">Signal-anchor</keyword>
<evidence type="ECO:0000256" key="9">
    <source>
        <dbReference type="ARBA" id="ARBA00023180"/>
    </source>
</evidence>
<dbReference type="FunFam" id="3.90.550.10:FF:000229">
    <property type="entry name" value="Glycosyltransferase-like protein LARGE"/>
    <property type="match status" value="1"/>
</dbReference>
<dbReference type="PANTHER" id="PTHR12270">
    <property type="entry name" value="GLYCOSYLTRANSFERASE-RELATED"/>
    <property type="match status" value="1"/>
</dbReference>
<keyword evidence="13" id="KW-1185">Reference proteome</keyword>
<keyword evidence="8 11" id="KW-0472">Membrane</keyword>
<feature type="coiled-coil region" evidence="10">
    <location>
        <begin position="43"/>
        <end position="70"/>
    </location>
</feature>
<keyword evidence="3" id="KW-0808">Transferase</keyword>
<gene>
    <name evidence="12" type="ORF">EB796_008140</name>
</gene>
<dbReference type="OrthoDB" id="411524at2759"/>
<dbReference type="InterPro" id="IPR029044">
    <property type="entry name" value="Nucleotide-diphossugar_trans"/>
</dbReference>
<dbReference type="InterPro" id="IPR002495">
    <property type="entry name" value="Glyco_trans_8"/>
</dbReference>
<evidence type="ECO:0000256" key="4">
    <source>
        <dbReference type="ARBA" id="ARBA00022692"/>
    </source>
</evidence>
<accession>A0A7J7K5M2</accession>
<dbReference type="Pfam" id="PF13896">
    <property type="entry name" value="Glyco_transf_49"/>
    <property type="match status" value="1"/>
</dbReference>
<evidence type="ECO:0000256" key="8">
    <source>
        <dbReference type="ARBA" id="ARBA00023136"/>
    </source>
</evidence>
<evidence type="ECO:0000256" key="5">
    <source>
        <dbReference type="ARBA" id="ARBA00022968"/>
    </source>
</evidence>
<evidence type="ECO:0000256" key="6">
    <source>
        <dbReference type="ARBA" id="ARBA00022989"/>
    </source>
</evidence>
<dbReference type="SUPFAM" id="SSF53448">
    <property type="entry name" value="Nucleotide-diphospho-sugar transferases"/>
    <property type="match status" value="2"/>
</dbReference>
<comment type="caution">
    <text evidence="12">The sequence shown here is derived from an EMBL/GenBank/DDBJ whole genome shotgun (WGS) entry which is preliminary data.</text>
</comment>
<comment type="subcellular location">
    <subcellularLocation>
        <location evidence="1">Golgi apparatus membrane</location>
        <topology evidence="1">Single-pass type II membrane protein</topology>
    </subcellularLocation>
</comment>
<evidence type="ECO:0000256" key="1">
    <source>
        <dbReference type="ARBA" id="ARBA00004323"/>
    </source>
</evidence>
<keyword evidence="4 11" id="KW-0812">Transmembrane</keyword>